<keyword evidence="11" id="KW-0804">Transcription</keyword>
<dbReference type="GO" id="GO:0045892">
    <property type="term" value="P:negative regulation of DNA-templated transcription"/>
    <property type="evidence" value="ECO:0007669"/>
    <property type="project" value="TreeGrafter"/>
</dbReference>
<evidence type="ECO:0000313" key="15">
    <source>
        <dbReference type="Proteomes" id="UP000575985"/>
    </source>
</evidence>
<evidence type="ECO:0000256" key="12">
    <source>
        <dbReference type="SAM" id="MobiDB-lite"/>
    </source>
</evidence>
<keyword evidence="8" id="KW-0805">Transcription regulation</keyword>
<sequence>MTSSLDLTPSAAPSWMGSALCAQIPTEQDLWFPEPERGPVIAWAKRVCARCPVRSECLEAALALSGPDAPRGVWGGTTAHERERIRSRRRAARRGQAA</sequence>
<comment type="similarity">
    <text evidence="3">Belongs to the WhiB family.</text>
</comment>
<evidence type="ECO:0000256" key="8">
    <source>
        <dbReference type="ARBA" id="ARBA00023015"/>
    </source>
</evidence>
<keyword evidence="15" id="KW-1185">Reference proteome</keyword>
<evidence type="ECO:0000256" key="4">
    <source>
        <dbReference type="ARBA" id="ARBA00022485"/>
    </source>
</evidence>
<evidence type="ECO:0000256" key="3">
    <source>
        <dbReference type="ARBA" id="ARBA00006597"/>
    </source>
</evidence>
<evidence type="ECO:0000256" key="9">
    <source>
        <dbReference type="ARBA" id="ARBA00023125"/>
    </source>
</evidence>
<evidence type="ECO:0000256" key="1">
    <source>
        <dbReference type="ARBA" id="ARBA00001966"/>
    </source>
</evidence>
<keyword evidence="10" id="KW-1015">Disulfide bond</keyword>
<dbReference type="RefSeq" id="WP_179767355.1">
    <property type="nucleotide sequence ID" value="NZ_JACCFO010000001.1"/>
</dbReference>
<dbReference type="InterPro" id="IPR034768">
    <property type="entry name" value="4FE4S_WBL"/>
</dbReference>
<dbReference type="PROSITE" id="PS51674">
    <property type="entry name" value="4FE4S_WBL"/>
    <property type="match status" value="1"/>
</dbReference>
<dbReference type="GO" id="GO:0045454">
    <property type="term" value="P:cell redox homeostasis"/>
    <property type="evidence" value="ECO:0007669"/>
    <property type="project" value="TreeGrafter"/>
</dbReference>
<name>A0A853BMI7_9ACTN</name>
<feature type="compositionally biased region" description="Basic residues" evidence="12">
    <location>
        <begin position="85"/>
        <end position="98"/>
    </location>
</feature>
<reference evidence="14 15" key="1">
    <citation type="submission" date="2020-07" db="EMBL/GenBank/DDBJ databases">
        <title>Sequencing the genomes of 1000 actinobacteria strains.</title>
        <authorList>
            <person name="Klenk H.-P."/>
        </authorList>
    </citation>
    <scope>NUCLEOTIDE SEQUENCE [LARGE SCALE GENOMIC DNA]</scope>
    <source>
        <strain evidence="14 15">DSM 45927</strain>
    </source>
</reference>
<dbReference type="GO" id="GO:0046872">
    <property type="term" value="F:metal ion binding"/>
    <property type="evidence" value="ECO:0007669"/>
    <property type="project" value="UniProtKB-KW"/>
</dbReference>
<feature type="domain" description="4Fe-4S Wbl-type" evidence="13">
    <location>
        <begin position="20"/>
        <end position="84"/>
    </location>
</feature>
<dbReference type="GO" id="GO:0047134">
    <property type="term" value="F:protein-disulfide reductase [NAD(P)H] activity"/>
    <property type="evidence" value="ECO:0007669"/>
    <property type="project" value="TreeGrafter"/>
</dbReference>
<evidence type="ECO:0000259" key="13">
    <source>
        <dbReference type="PROSITE" id="PS51674"/>
    </source>
</evidence>
<feature type="region of interest" description="Disordered" evidence="12">
    <location>
        <begin position="69"/>
        <end position="98"/>
    </location>
</feature>
<evidence type="ECO:0000256" key="2">
    <source>
        <dbReference type="ARBA" id="ARBA00004496"/>
    </source>
</evidence>
<keyword evidence="9" id="KW-0238">DNA-binding</keyword>
<comment type="subcellular location">
    <subcellularLocation>
        <location evidence="2">Cytoplasm</location>
    </subcellularLocation>
</comment>
<protein>
    <submittedName>
        <fullName evidence="14">WhiB family redox-sensing transcriptional regulator</fullName>
    </submittedName>
</protein>
<dbReference type="GO" id="GO:0003677">
    <property type="term" value="F:DNA binding"/>
    <property type="evidence" value="ECO:0007669"/>
    <property type="project" value="UniProtKB-KW"/>
</dbReference>
<evidence type="ECO:0000256" key="11">
    <source>
        <dbReference type="ARBA" id="ARBA00023163"/>
    </source>
</evidence>
<organism evidence="14 15">
    <name type="scientific">Streptomonospora nanhaiensis</name>
    <dbReference type="NCBI Taxonomy" id="1323731"/>
    <lineage>
        <taxon>Bacteria</taxon>
        <taxon>Bacillati</taxon>
        <taxon>Actinomycetota</taxon>
        <taxon>Actinomycetes</taxon>
        <taxon>Streptosporangiales</taxon>
        <taxon>Nocardiopsidaceae</taxon>
        <taxon>Streptomonospora</taxon>
    </lineage>
</organism>
<dbReference type="Proteomes" id="UP000575985">
    <property type="component" value="Unassembled WGS sequence"/>
</dbReference>
<evidence type="ECO:0000313" key="14">
    <source>
        <dbReference type="EMBL" id="NYI95904.1"/>
    </source>
</evidence>
<dbReference type="PANTHER" id="PTHR38839:SF4">
    <property type="entry name" value="TRANSCRIPTIONAL REGULATOR WHIB"/>
    <property type="match status" value="1"/>
</dbReference>
<keyword evidence="7" id="KW-0411">Iron-sulfur</keyword>
<dbReference type="GO" id="GO:0051539">
    <property type="term" value="F:4 iron, 4 sulfur cluster binding"/>
    <property type="evidence" value="ECO:0007669"/>
    <property type="project" value="UniProtKB-KW"/>
</dbReference>
<proteinExistence type="inferred from homology"/>
<dbReference type="Pfam" id="PF02467">
    <property type="entry name" value="Whib"/>
    <property type="match status" value="1"/>
</dbReference>
<comment type="caution">
    <text evidence="14">The sequence shown here is derived from an EMBL/GenBank/DDBJ whole genome shotgun (WGS) entry which is preliminary data.</text>
</comment>
<dbReference type="PANTHER" id="PTHR38839">
    <property type="entry name" value="TRANSCRIPTIONAL REGULATOR WHID-RELATED"/>
    <property type="match status" value="1"/>
</dbReference>
<dbReference type="GO" id="GO:0005737">
    <property type="term" value="C:cytoplasm"/>
    <property type="evidence" value="ECO:0007669"/>
    <property type="project" value="UniProtKB-SubCell"/>
</dbReference>
<evidence type="ECO:0000256" key="5">
    <source>
        <dbReference type="ARBA" id="ARBA00022723"/>
    </source>
</evidence>
<accession>A0A853BMI7</accession>
<dbReference type="InterPro" id="IPR003482">
    <property type="entry name" value="Whib"/>
</dbReference>
<gene>
    <name evidence="14" type="ORF">HNR12_002181</name>
</gene>
<evidence type="ECO:0000256" key="7">
    <source>
        <dbReference type="ARBA" id="ARBA00023014"/>
    </source>
</evidence>
<evidence type="ECO:0000256" key="6">
    <source>
        <dbReference type="ARBA" id="ARBA00023004"/>
    </source>
</evidence>
<comment type="cofactor">
    <cofactor evidence="1">
        <name>[4Fe-4S] cluster</name>
        <dbReference type="ChEBI" id="CHEBI:49883"/>
    </cofactor>
</comment>
<keyword evidence="6" id="KW-0408">Iron</keyword>
<keyword evidence="5" id="KW-0479">Metal-binding</keyword>
<dbReference type="AlphaFoldDB" id="A0A853BMI7"/>
<dbReference type="EMBL" id="JACCFO010000001">
    <property type="protein sequence ID" value="NYI95904.1"/>
    <property type="molecule type" value="Genomic_DNA"/>
</dbReference>
<evidence type="ECO:0000256" key="10">
    <source>
        <dbReference type="ARBA" id="ARBA00023157"/>
    </source>
</evidence>
<keyword evidence="4" id="KW-0004">4Fe-4S</keyword>